<accession>A0A4R5LP96</accession>
<dbReference type="GO" id="GO:0008289">
    <property type="term" value="F:lipid binding"/>
    <property type="evidence" value="ECO:0007669"/>
    <property type="project" value="UniProtKB-UniRule"/>
</dbReference>
<reference evidence="4 5" key="1">
    <citation type="submission" date="2019-03" db="EMBL/GenBank/DDBJ databases">
        <title>Seongchinamella monodicae gen. nov., sp. nov., a novel member of the Gammaproteobacteria isolated from a tidal mudflat of beach.</title>
        <authorList>
            <person name="Yang H.G."/>
            <person name="Kang J.W."/>
            <person name="Lee S.D."/>
        </authorList>
    </citation>
    <scope>NUCLEOTIDE SEQUENCE [LARGE SCALE GENOMIC DNA]</scope>
    <source>
        <strain evidence="4 5">GH4-78</strain>
    </source>
</reference>
<evidence type="ECO:0000256" key="2">
    <source>
        <dbReference type="PIRNR" id="PIRNR036893"/>
    </source>
</evidence>
<feature type="domain" description="Lipocalin/cytosolic fatty-acid binding" evidence="3">
    <location>
        <begin position="25"/>
        <end position="164"/>
    </location>
</feature>
<dbReference type="PIRSF" id="PIRSF036893">
    <property type="entry name" value="Lipocalin_ApoD"/>
    <property type="match status" value="1"/>
</dbReference>
<keyword evidence="2" id="KW-0446">Lipid-binding</keyword>
<comment type="caution">
    <text evidence="4">The sequence shown here is derived from an EMBL/GenBank/DDBJ whole genome shotgun (WGS) entry which is preliminary data.</text>
</comment>
<keyword evidence="5" id="KW-1185">Reference proteome</keyword>
<keyword evidence="2" id="KW-0449">Lipoprotein</keyword>
<dbReference type="PANTHER" id="PTHR10612">
    <property type="entry name" value="APOLIPOPROTEIN D"/>
    <property type="match status" value="1"/>
</dbReference>
<gene>
    <name evidence="4" type="ORF">E2F43_16040</name>
</gene>
<protein>
    <recommendedName>
        <fullName evidence="2">Outer membrane lipoprotein Blc</fullName>
    </recommendedName>
</protein>
<dbReference type="SUPFAM" id="SSF50814">
    <property type="entry name" value="Lipocalins"/>
    <property type="match status" value="1"/>
</dbReference>
<dbReference type="CDD" id="cd19438">
    <property type="entry name" value="lipocalin_Blc-like"/>
    <property type="match status" value="1"/>
</dbReference>
<dbReference type="GO" id="GO:0006950">
    <property type="term" value="P:response to stress"/>
    <property type="evidence" value="ECO:0007669"/>
    <property type="project" value="UniProtKB-ARBA"/>
</dbReference>
<evidence type="ECO:0000313" key="5">
    <source>
        <dbReference type="Proteomes" id="UP000295554"/>
    </source>
</evidence>
<proteinExistence type="inferred from homology"/>
<dbReference type="InterPro" id="IPR000566">
    <property type="entry name" value="Lipocln_cytosolic_FA-bd_dom"/>
</dbReference>
<dbReference type="GO" id="GO:0009279">
    <property type="term" value="C:cell outer membrane"/>
    <property type="evidence" value="ECO:0007669"/>
    <property type="project" value="UniProtKB-SubCell"/>
</dbReference>
<dbReference type="Pfam" id="PF08212">
    <property type="entry name" value="Lipocalin_2"/>
    <property type="match status" value="1"/>
</dbReference>
<dbReference type="PANTHER" id="PTHR10612:SF34">
    <property type="entry name" value="APOLIPOPROTEIN D"/>
    <property type="match status" value="1"/>
</dbReference>
<dbReference type="Gene3D" id="2.40.128.20">
    <property type="match status" value="1"/>
</dbReference>
<dbReference type="OrthoDB" id="9793905at2"/>
<dbReference type="InterPro" id="IPR002446">
    <property type="entry name" value="Lipocalin_bac"/>
</dbReference>
<dbReference type="Proteomes" id="UP000295554">
    <property type="component" value="Unassembled WGS sequence"/>
</dbReference>
<dbReference type="EMBL" id="SMSE01000004">
    <property type="protein sequence ID" value="TDG12193.1"/>
    <property type="molecule type" value="Genomic_DNA"/>
</dbReference>
<name>A0A4R5LP96_9GAMM</name>
<comment type="subunit">
    <text evidence="2">Homodimer.</text>
</comment>
<keyword evidence="2" id="KW-0472">Membrane</keyword>
<evidence type="ECO:0000256" key="1">
    <source>
        <dbReference type="ARBA" id="ARBA00006889"/>
    </source>
</evidence>
<keyword evidence="2" id="KW-0998">Cell outer membrane</keyword>
<evidence type="ECO:0000313" key="4">
    <source>
        <dbReference type="EMBL" id="TDG12193.1"/>
    </source>
</evidence>
<comment type="similarity">
    <text evidence="1 2">Belongs to the calycin superfamily. Lipocalin family.</text>
</comment>
<dbReference type="InterPro" id="IPR012674">
    <property type="entry name" value="Calycin"/>
</dbReference>
<dbReference type="PRINTS" id="PR01171">
    <property type="entry name" value="BCTLIPOCALIN"/>
</dbReference>
<evidence type="ECO:0000259" key="3">
    <source>
        <dbReference type="Pfam" id="PF08212"/>
    </source>
</evidence>
<dbReference type="InterPro" id="IPR047202">
    <property type="entry name" value="Lipocalin_Blc-like_dom"/>
</dbReference>
<comment type="subcellular location">
    <subcellularLocation>
        <location evidence="2">Cell outer membrane</location>
    </subcellularLocation>
</comment>
<organism evidence="4 5">
    <name type="scientific">Seongchinamella unica</name>
    <dbReference type="NCBI Taxonomy" id="2547392"/>
    <lineage>
        <taxon>Bacteria</taxon>
        <taxon>Pseudomonadati</taxon>
        <taxon>Pseudomonadota</taxon>
        <taxon>Gammaproteobacteria</taxon>
        <taxon>Cellvibrionales</taxon>
        <taxon>Halieaceae</taxon>
        <taxon>Seongchinamella</taxon>
    </lineage>
</organism>
<sequence length="167" mass="18871">MLVVLQLVSGCTGLPEGIEPVTGFDASSYMGRWYEIARLDHSFERGQSNVTADYALRDDGTVNVRNRGFDDAEGQWREASAVARYAGEPDVGHLEVSFFQPIYASYVIFELADDGSYAYVTGYNRDYLWLLARTPRVGDDIKRNFLQRISALGFDADQLIWVDQDKH</sequence>
<dbReference type="AlphaFoldDB" id="A0A4R5LP96"/>
<dbReference type="InterPro" id="IPR022271">
    <property type="entry name" value="Lipocalin_ApoD"/>
</dbReference>
<comment type="function">
    <text evidence="2">Involved in the storage or transport of lipids necessary for membrane maintenance under stressful conditions. Displays a binding preference for lysophospholipids.</text>
</comment>